<dbReference type="GO" id="GO:0000329">
    <property type="term" value="C:fungal-type vacuole membrane"/>
    <property type="evidence" value="ECO:0007669"/>
    <property type="project" value="InterPro"/>
</dbReference>
<dbReference type="AlphaFoldDB" id="A0A875SB49"/>
<dbReference type="PANTHER" id="PTHR35895">
    <property type="entry name" value="CHROMOSOME 16, WHOLE GENOME SHOTGUN SEQUENCE"/>
    <property type="match status" value="1"/>
</dbReference>
<dbReference type="Pfam" id="PF22787">
    <property type="entry name" value="Tag1_M"/>
    <property type="match status" value="1"/>
</dbReference>
<dbReference type="RefSeq" id="XP_038780344.1">
    <property type="nucleotide sequence ID" value="XM_038924416.1"/>
</dbReference>
<evidence type="ECO:0000313" key="4">
    <source>
        <dbReference type="EMBL" id="QPG76779.1"/>
    </source>
</evidence>
<dbReference type="GeneID" id="62197573"/>
<feature type="transmembrane region" description="Helical" evidence="1">
    <location>
        <begin position="33"/>
        <end position="56"/>
    </location>
</feature>
<dbReference type="KEGG" id="bnn:FOA43_004173"/>
<keyword evidence="5" id="KW-1185">Reference proteome</keyword>
<dbReference type="Pfam" id="PF22786">
    <property type="entry name" value="Tag1_C"/>
    <property type="match status" value="1"/>
</dbReference>
<feature type="domain" description="Tag1 C-terminal" evidence="2">
    <location>
        <begin position="433"/>
        <end position="537"/>
    </location>
</feature>
<protein>
    <submittedName>
        <fullName evidence="4">Uncharacterized protein</fullName>
    </submittedName>
</protein>
<gene>
    <name evidence="4" type="ORF">FOA43_004173</name>
</gene>
<proteinExistence type="predicted"/>
<keyword evidence="1" id="KW-0812">Transmembrane</keyword>
<dbReference type="OrthoDB" id="5596576at2759"/>
<sequence>MTEDSESTPLIESVLQSPKRDWRTTFRRYRLDVWIPIAVLSCLLVVIIITFFQAVLPNIGDYAAQGTTFDLENLNFLGVSDAGGVNFEVMGVSHNNFSQIEDPLARKYFKVGGFMTRKLNLKVDDLDFLVYDEIKDDYLKLGRVHISPFSARVVDSANTDMDVYLTVFPDSKGVLGTIEKILRTPNSKLKLKGDADVKILVFNGYIPLKGVMIPLDIDIPTSLVSRLSLNSVDVSNVKFTDSENGKSKDLPKCLFDLLLLENPIKNLLKIVDLDQVDVPSSVWNIFINDCNGNPKIDVASLQTSKFIIENSDEYNISCSLDFNTDLDKLSDTCKHQDFPPLSKFVDTIVHNDTVSLLIGMDSVSSLPSTLSSVLKEVVLPLNIPLNITDLSSQVVENVTMEEMSFGLADSQTPMLSGVLKVILNFKDISVEGFKVKEMKGFSNLKYQGEKFGDVDISQWKESITKMVVSDNGDIMMIVSCKLDNVLLDITDMTVFQEILSEVIMNGSAHIDIEALVDVLVKSMLGTFEIDGIPGSGGADFEL</sequence>
<evidence type="ECO:0000313" key="5">
    <source>
        <dbReference type="Proteomes" id="UP000662931"/>
    </source>
</evidence>
<dbReference type="EMBL" id="CP064815">
    <property type="protein sequence ID" value="QPG76779.1"/>
    <property type="molecule type" value="Genomic_DNA"/>
</dbReference>
<name>A0A875SB49_EENNA</name>
<dbReference type="InterPro" id="IPR046368">
    <property type="entry name" value="Tag1"/>
</dbReference>
<keyword evidence="1" id="KW-1133">Transmembrane helix</keyword>
<organism evidence="4 5">
    <name type="scientific">Eeniella nana</name>
    <name type="common">Yeast</name>
    <name type="synonym">Brettanomyces nanus</name>
    <dbReference type="NCBI Taxonomy" id="13502"/>
    <lineage>
        <taxon>Eukaryota</taxon>
        <taxon>Fungi</taxon>
        <taxon>Dikarya</taxon>
        <taxon>Ascomycota</taxon>
        <taxon>Saccharomycotina</taxon>
        <taxon>Pichiomycetes</taxon>
        <taxon>Pichiales</taxon>
        <taxon>Pichiaceae</taxon>
        <taxon>Brettanomyces</taxon>
    </lineage>
</organism>
<dbReference type="InterPro" id="IPR055011">
    <property type="entry name" value="Tag1_C"/>
</dbReference>
<evidence type="ECO:0000256" key="1">
    <source>
        <dbReference type="SAM" id="Phobius"/>
    </source>
</evidence>
<evidence type="ECO:0000259" key="2">
    <source>
        <dbReference type="Pfam" id="PF22786"/>
    </source>
</evidence>
<accession>A0A875SB49</accession>
<dbReference type="Proteomes" id="UP000662931">
    <property type="component" value="Chromosome 4"/>
</dbReference>
<dbReference type="PANTHER" id="PTHR35895:SF3">
    <property type="entry name" value="PRE-RRNA PROCESSING PROTEIN"/>
    <property type="match status" value="1"/>
</dbReference>
<dbReference type="InterPro" id="IPR055010">
    <property type="entry name" value="Tag1_M"/>
</dbReference>
<feature type="domain" description="Tag1 middle barrel-like" evidence="3">
    <location>
        <begin position="230"/>
        <end position="351"/>
    </location>
</feature>
<keyword evidence="1" id="KW-0472">Membrane</keyword>
<reference evidence="4" key="1">
    <citation type="submission" date="2020-10" db="EMBL/GenBank/DDBJ databases">
        <authorList>
            <person name="Roach M.J.R."/>
        </authorList>
    </citation>
    <scope>NUCLEOTIDE SEQUENCE</scope>
    <source>
        <strain evidence="4">CBS 1945</strain>
    </source>
</reference>
<evidence type="ECO:0000259" key="3">
    <source>
        <dbReference type="Pfam" id="PF22787"/>
    </source>
</evidence>